<keyword evidence="1" id="KW-0732">Signal</keyword>
<keyword evidence="3" id="KW-1185">Reference proteome</keyword>
<dbReference type="OrthoDB" id="623670at2759"/>
<evidence type="ECO:0000256" key="1">
    <source>
        <dbReference type="SAM" id="SignalP"/>
    </source>
</evidence>
<feature type="signal peptide" evidence="1">
    <location>
        <begin position="1"/>
        <end position="22"/>
    </location>
</feature>
<proteinExistence type="predicted"/>
<accession>A0A8S9ZJJ0</accession>
<organism evidence="2 3">
    <name type="scientific">Meloidogyne graminicola</name>
    <dbReference type="NCBI Taxonomy" id="189291"/>
    <lineage>
        <taxon>Eukaryota</taxon>
        <taxon>Metazoa</taxon>
        <taxon>Ecdysozoa</taxon>
        <taxon>Nematoda</taxon>
        <taxon>Chromadorea</taxon>
        <taxon>Rhabditida</taxon>
        <taxon>Tylenchina</taxon>
        <taxon>Tylenchomorpha</taxon>
        <taxon>Tylenchoidea</taxon>
        <taxon>Meloidogynidae</taxon>
        <taxon>Meloidogyninae</taxon>
        <taxon>Meloidogyne</taxon>
    </lineage>
</organism>
<evidence type="ECO:0000313" key="2">
    <source>
        <dbReference type="EMBL" id="KAF7633535.1"/>
    </source>
</evidence>
<protein>
    <submittedName>
        <fullName evidence="2">Putative pathogenicity factor</fullName>
    </submittedName>
</protein>
<gene>
    <name evidence="2" type="ORF">Mgra_00007028</name>
</gene>
<evidence type="ECO:0000313" key="3">
    <source>
        <dbReference type="Proteomes" id="UP000605970"/>
    </source>
</evidence>
<reference evidence="2" key="1">
    <citation type="journal article" date="2020" name="Ecol. Evol.">
        <title>Genome structure and content of the rice root-knot nematode (Meloidogyne graminicola).</title>
        <authorList>
            <person name="Phan N.T."/>
            <person name="Danchin E.G.J."/>
            <person name="Klopp C."/>
            <person name="Perfus-Barbeoch L."/>
            <person name="Kozlowski D.K."/>
            <person name="Koutsovoulos G.D."/>
            <person name="Lopez-Roques C."/>
            <person name="Bouchez O."/>
            <person name="Zahm M."/>
            <person name="Besnard G."/>
            <person name="Bellafiore S."/>
        </authorList>
    </citation>
    <scope>NUCLEOTIDE SEQUENCE</scope>
    <source>
        <strain evidence="2">VN-18</strain>
    </source>
</reference>
<dbReference type="AlphaFoldDB" id="A0A8S9ZJJ0"/>
<name>A0A8S9ZJJ0_9BILA</name>
<sequence length="180" mass="20573">MNKKIFFNYFISILLILNLINSFNCQKVVPPRFKTSETCVTEDKSVGVIDQYLNKPFVGKFVFHPFAKDATDHGGPCGTGTIYPYHTCVPAQYFVPDPNHKTWKASCLPGKRFMRFDKVCINKCVLIEANGKTLQMPIMDVNSDLKMHELDVTEAAYTYFQPNKNHGWVNATITFVKCFK</sequence>
<comment type="caution">
    <text evidence="2">The sequence shown here is derived from an EMBL/GenBank/DDBJ whole genome shotgun (WGS) entry which is preliminary data.</text>
</comment>
<feature type="chain" id="PRO_5035875824" evidence="1">
    <location>
        <begin position="23"/>
        <end position="180"/>
    </location>
</feature>
<dbReference type="Proteomes" id="UP000605970">
    <property type="component" value="Unassembled WGS sequence"/>
</dbReference>
<dbReference type="EMBL" id="JABEBT010000074">
    <property type="protein sequence ID" value="KAF7633535.1"/>
    <property type="molecule type" value="Genomic_DNA"/>
</dbReference>